<dbReference type="SUPFAM" id="SSF49879">
    <property type="entry name" value="SMAD/FHA domain"/>
    <property type="match status" value="1"/>
</dbReference>
<feature type="domain" description="FHA" evidence="3">
    <location>
        <begin position="82"/>
        <end position="115"/>
    </location>
</feature>
<dbReference type="Pfam" id="PF01369">
    <property type="entry name" value="Sec7"/>
    <property type="match status" value="1"/>
</dbReference>
<organism evidence="5 6">
    <name type="scientific">Chrysochromulina tobinii</name>
    <dbReference type="NCBI Taxonomy" id="1460289"/>
    <lineage>
        <taxon>Eukaryota</taxon>
        <taxon>Haptista</taxon>
        <taxon>Haptophyta</taxon>
        <taxon>Prymnesiophyceae</taxon>
        <taxon>Prymnesiales</taxon>
        <taxon>Chrysochromulinaceae</taxon>
        <taxon>Chrysochromulina</taxon>
    </lineage>
</organism>
<dbReference type="FunFam" id="1.10.1000.11:FF:000002">
    <property type="entry name" value="Cytohesin 1"/>
    <property type="match status" value="1"/>
</dbReference>
<dbReference type="InterPro" id="IPR035999">
    <property type="entry name" value="Sec7_dom_sf"/>
</dbReference>
<dbReference type="CDD" id="cd00060">
    <property type="entry name" value="FHA"/>
    <property type="match status" value="1"/>
</dbReference>
<dbReference type="InterPro" id="IPR011993">
    <property type="entry name" value="PH-like_dom_sf"/>
</dbReference>
<dbReference type="PANTHER" id="PTHR10663">
    <property type="entry name" value="GUANYL-NUCLEOTIDE EXCHANGE FACTOR"/>
    <property type="match status" value="1"/>
</dbReference>
<evidence type="ECO:0000256" key="1">
    <source>
        <dbReference type="SAM" id="MobiDB-lite"/>
    </source>
</evidence>
<reference evidence="6" key="1">
    <citation type="journal article" date="2015" name="PLoS Genet.">
        <title>Genome Sequence and Transcriptome Analyses of Chrysochromulina tobin: Metabolic Tools for Enhanced Algal Fitness in the Prominent Order Prymnesiales (Haptophyceae).</title>
        <authorList>
            <person name="Hovde B.T."/>
            <person name="Deodato C.R."/>
            <person name="Hunsperger H.M."/>
            <person name="Ryken S.A."/>
            <person name="Yost W."/>
            <person name="Jha R.K."/>
            <person name="Patterson J."/>
            <person name="Monnat R.J. Jr."/>
            <person name="Barlow S.B."/>
            <person name="Starkenburg S.R."/>
            <person name="Cattolico R.A."/>
        </authorList>
    </citation>
    <scope>NUCLEOTIDE SEQUENCE</scope>
    <source>
        <strain evidence="6">CCMP291</strain>
    </source>
</reference>
<dbReference type="GO" id="GO:0032012">
    <property type="term" value="P:regulation of ARF protein signal transduction"/>
    <property type="evidence" value="ECO:0007669"/>
    <property type="project" value="InterPro"/>
</dbReference>
<gene>
    <name evidence="5" type="ORF">Ctob_010529</name>
</gene>
<dbReference type="InterPro" id="IPR001849">
    <property type="entry name" value="PH_domain"/>
</dbReference>
<dbReference type="Gene3D" id="2.30.29.30">
    <property type="entry name" value="Pleckstrin-homology domain (PH domain)/Phosphotyrosine-binding domain (PTB)"/>
    <property type="match status" value="1"/>
</dbReference>
<dbReference type="SUPFAM" id="SSF50729">
    <property type="entry name" value="PH domain-like"/>
    <property type="match status" value="1"/>
</dbReference>
<dbReference type="Gene3D" id="1.10.1000.11">
    <property type="entry name" value="Arf Nucleotide-binding Site Opener,domain 2"/>
    <property type="match status" value="1"/>
</dbReference>
<proteinExistence type="predicted"/>
<dbReference type="PROSITE" id="PS50003">
    <property type="entry name" value="PH_DOMAIN"/>
    <property type="match status" value="1"/>
</dbReference>
<feature type="region of interest" description="Disordered" evidence="1">
    <location>
        <begin position="262"/>
        <end position="301"/>
    </location>
</feature>
<protein>
    <submittedName>
        <fullName evidence="5">Ankyrin repeat-containing protein</fullName>
    </submittedName>
</protein>
<dbReference type="Pfam" id="PF00169">
    <property type="entry name" value="PH"/>
    <property type="match status" value="1"/>
</dbReference>
<dbReference type="SUPFAM" id="SSF48425">
    <property type="entry name" value="Sec7 domain"/>
    <property type="match status" value="1"/>
</dbReference>
<dbReference type="Gene3D" id="2.60.200.20">
    <property type="match status" value="1"/>
</dbReference>
<dbReference type="PROSITE" id="PS50190">
    <property type="entry name" value="SEC7"/>
    <property type="match status" value="1"/>
</dbReference>
<evidence type="ECO:0000259" key="3">
    <source>
        <dbReference type="PROSITE" id="PS50006"/>
    </source>
</evidence>
<name>A0A0M0JU28_9EUKA</name>
<dbReference type="Gene3D" id="3.40.50.300">
    <property type="entry name" value="P-loop containing nucleotide triphosphate hydrolases"/>
    <property type="match status" value="1"/>
</dbReference>
<feature type="domain" description="SEC7" evidence="4">
    <location>
        <begin position="307"/>
        <end position="506"/>
    </location>
</feature>
<dbReference type="Pfam" id="PF00498">
    <property type="entry name" value="FHA"/>
    <property type="match status" value="1"/>
</dbReference>
<dbReference type="InterPro" id="IPR023394">
    <property type="entry name" value="Sec7_C_sf"/>
</dbReference>
<feature type="compositionally biased region" description="Acidic residues" evidence="1">
    <location>
        <begin position="277"/>
        <end position="301"/>
    </location>
</feature>
<dbReference type="Proteomes" id="UP000037460">
    <property type="component" value="Unassembled WGS sequence"/>
</dbReference>
<comment type="caution">
    <text evidence="5">The sequence shown here is derived from an EMBL/GenBank/DDBJ whole genome shotgun (WGS) entry which is preliminary data.</text>
</comment>
<accession>A0A0M0JU28</accession>
<sequence length="1123" mass="122636">MRGVALPAPAGAVVGGQVRHWDAQRGVFELAFDNGSVELAYLPQPSVNIVDARGTVLNWETFFLYCRSVGINIQGQEGLKGVSKIHMTVRSSVDGRYEVEDAGSRNGTFVNGERLEESRLLMSGDRIAIGRGNARTGFTFHHGTPDTSATAALAPPMPPPAVLAAWSAGPEPSQLEAAEVALSAFKVSFHEQHGREPVYAELKLERIYRDWRRIHRAAKRMAALTGGKPVTSLEAKPTAESAAERRSCISVVKVHVDTADSAGEMGLSDGAATKEAEGDDGGEGDGGEEDEGSEGDGGEEVTDGLALAEGTQPVAMPAQARWRFNQNPTRAVQWIVRGEGGDGALSGFGHAEIAPEIARWLLTEEGLLTSKVGEFLGGAADLNRDVLAAYIGTLTPYFSGATLDTALRYFVSLFKLPGEAQMIDRILKAFAEAWAQSNPEGGGMNAEVAYVLSFSLIMLNTDLHNPQVTQKMTLEQWITNNRGIGLDGKDLERALLENLYHAVHADEIRIEQREYIRGAVREGWLTKQGGRIKTWKRRWVVLAAGGVLYYFDNKRAAAPKGVVPLEDIVVRSSVERSFAFSLSHSEAEGGRIKSAKALKSGSSSGSLIQGRHATFVFAAESDAERQRWIRALKKEARTSSMSLMLLTCLAVTASDSGHLFGGQEHHEDRGGRSIDHERVGPRRGSGGDKKLSIPRFDNVTTVDSWLNGAKKGFCGHTIAGSLHECRTSGRGSIGLSMQAARSLRSAVRVCLNECAKCERCNYITVNPEVRDCSWYATCNMDRLLTDYNGFLSAPVVTLRHVATRTSRGPASAVVIPKPQEVVLFMHMEKTAGTVARSWFEQHRWNLTNYCARMPAVKGELIELLKANRKRIFVEHHCGLDWEYEAVSGRNVRFRSFTLLRSPLVLAHSQFNYWHHASAVPRQLYYQLSPEMLLFQDTLKLIDAQGPVCRDSVPGATAGGMFLSLPLEKSGNDNVCSAEPWKSICRQLMLALVTSKDMRQQQGWFHLEAGFLGHNAKLLAANDVSVTAPLKASSSRWSCSNQTWAADLDKVAKSVAAVAPDAPYAELEAALAGMCAAQRLKVLQISGCLVDRARRVEQMMLKMGCDGVIRQAFDRLDQLSHHAE</sequence>
<dbReference type="InterPro" id="IPR008984">
    <property type="entry name" value="SMAD_FHA_dom_sf"/>
</dbReference>
<dbReference type="AlphaFoldDB" id="A0A0M0JU28"/>
<dbReference type="OrthoDB" id="430364at2759"/>
<dbReference type="InterPro" id="IPR000904">
    <property type="entry name" value="Sec7_dom"/>
</dbReference>
<dbReference type="EMBL" id="JWZX01002346">
    <property type="protein sequence ID" value="KOO29852.1"/>
    <property type="molecule type" value="Genomic_DNA"/>
</dbReference>
<evidence type="ECO:0000313" key="6">
    <source>
        <dbReference type="Proteomes" id="UP000037460"/>
    </source>
</evidence>
<evidence type="ECO:0000313" key="5">
    <source>
        <dbReference type="EMBL" id="KOO29852.1"/>
    </source>
</evidence>
<feature type="domain" description="PH" evidence="2">
    <location>
        <begin position="518"/>
        <end position="637"/>
    </location>
</feature>
<evidence type="ECO:0000259" key="2">
    <source>
        <dbReference type="PROSITE" id="PS50003"/>
    </source>
</evidence>
<dbReference type="InterPro" id="IPR027417">
    <property type="entry name" value="P-loop_NTPase"/>
</dbReference>
<dbReference type="PROSITE" id="PS50006">
    <property type="entry name" value="FHA_DOMAIN"/>
    <property type="match status" value="1"/>
</dbReference>
<dbReference type="SMART" id="SM00233">
    <property type="entry name" value="PH"/>
    <property type="match status" value="1"/>
</dbReference>
<dbReference type="CDD" id="cd00171">
    <property type="entry name" value="Sec7"/>
    <property type="match status" value="1"/>
</dbReference>
<feature type="compositionally biased region" description="Basic and acidic residues" evidence="1">
    <location>
        <begin position="663"/>
        <end position="691"/>
    </location>
</feature>
<evidence type="ECO:0000259" key="4">
    <source>
        <dbReference type="PROSITE" id="PS50190"/>
    </source>
</evidence>
<dbReference type="InterPro" id="IPR000253">
    <property type="entry name" value="FHA_dom"/>
</dbReference>
<feature type="region of interest" description="Disordered" evidence="1">
    <location>
        <begin position="661"/>
        <end position="691"/>
    </location>
</feature>
<keyword evidence="6" id="KW-1185">Reference proteome</keyword>
<dbReference type="GO" id="GO:0005085">
    <property type="term" value="F:guanyl-nucleotide exchange factor activity"/>
    <property type="evidence" value="ECO:0007669"/>
    <property type="project" value="InterPro"/>
</dbReference>
<dbReference type="Gene3D" id="1.10.220.20">
    <property type="match status" value="1"/>
</dbReference>
<dbReference type="SMART" id="SM00222">
    <property type="entry name" value="Sec7"/>
    <property type="match status" value="1"/>
</dbReference>